<evidence type="ECO:0000313" key="2">
    <source>
        <dbReference type="Proteomes" id="UP000887565"/>
    </source>
</evidence>
<dbReference type="Proteomes" id="UP000887565">
    <property type="component" value="Unplaced"/>
</dbReference>
<feature type="compositionally biased region" description="Basic residues" evidence="1">
    <location>
        <begin position="11"/>
        <end position="25"/>
    </location>
</feature>
<organism evidence="2 3">
    <name type="scientific">Romanomermis culicivorax</name>
    <name type="common">Nematode worm</name>
    <dbReference type="NCBI Taxonomy" id="13658"/>
    <lineage>
        <taxon>Eukaryota</taxon>
        <taxon>Metazoa</taxon>
        <taxon>Ecdysozoa</taxon>
        <taxon>Nematoda</taxon>
        <taxon>Enoplea</taxon>
        <taxon>Dorylaimia</taxon>
        <taxon>Mermithida</taxon>
        <taxon>Mermithoidea</taxon>
        <taxon>Mermithidae</taxon>
        <taxon>Romanomermis</taxon>
    </lineage>
</organism>
<feature type="compositionally biased region" description="Basic and acidic residues" evidence="1">
    <location>
        <begin position="1"/>
        <end position="10"/>
    </location>
</feature>
<proteinExistence type="predicted"/>
<name>A0A915KJ64_ROMCU</name>
<dbReference type="WBParaSite" id="nRc.2.0.1.t38799-RA">
    <property type="protein sequence ID" value="nRc.2.0.1.t38799-RA"/>
    <property type="gene ID" value="nRc.2.0.1.g38799"/>
</dbReference>
<sequence length="142" mass="16067">MMGLASERKKGSGRKPKIMTKPNIKARRKWRTTRLGFQPDNWPKNLNKDNDDVDGSGQLFLQLEAFCGGNGADGNDASLFKLKTDGFWLKIALKRFGTLLSLNSITESSSSKPFIDPLKDRTETRVLMTKEEKFLKKVQEES</sequence>
<feature type="region of interest" description="Disordered" evidence="1">
    <location>
        <begin position="1"/>
        <end position="25"/>
    </location>
</feature>
<reference evidence="3" key="1">
    <citation type="submission" date="2022-11" db="UniProtKB">
        <authorList>
            <consortium name="WormBaseParasite"/>
        </authorList>
    </citation>
    <scope>IDENTIFICATION</scope>
</reference>
<accession>A0A915KJ64</accession>
<protein>
    <submittedName>
        <fullName evidence="3">Uncharacterized protein</fullName>
    </submittedName>
</protein>
<keyword evidence="2" id="KW-1185">Reference proteome</keyword>
<evidence type="ECO:0000313" key="3">
    <source>
        <dbReference type="WBParaSite" id="nRc.2.0.1.t38799-RA"/>
    </source>
</evidence>
<dbReference type="AlphaFoldDB" id="A0A915KJ64"/>
<evidence type="ECO:0000256" key="1">
    <source>
        <dbReference type="SAM" id="MobiDB-lite"/>
    </source>
</evidence>